<feature type="compositionally biased region" description="Basic and acidic residues" evidence="1">
    <location>
        <begin position="1"/>
        <end position="13"/>
    </location>
</feature>
<dbReference type="RefSeq" id="XP_009516942.1">
    <property type="nucleotide sequence ID" value="XM_009518647.1"/>
</dbReference>
<dbReference type="GeneID" id="20644912"/>
<reference evidence="2 3" key="1">
    <citation type="journal article" date="2006" name="Science">
        <title>Phytophthora genome sequences uncover evolutionary origins and mechanisms of pathogenesis.</title>
        <authorList>
            <person name="Tyler B.M."/>
            <person name="Tripathy S."/>
            <person name="Zhang X."/>
            <person name="Dehal P."/>
            <person name="Jiang R.H."/>
            <person name="Aerts A."/>
            <person name="Arredondo F.D."/>
            <person name="Baxter L."/>
            <person name="Bensasson D."/>
            <person name="Beynon J.L."/>
            <person name="Chapman J."/>
            <person name="Damasceno C.M."/>
            <person name="Dorrance A.E."/>
            <person name="Dou D."/>
            <person name="Dickerman A.W."/>
            <person name="Dubchak I.L."/>
            <person name="Garbelotto M."/>
            <person name="Gijzen M."/>
            <person name="Gordon S.G."/>
            <person name="Govers F."/>
            <person name="Grunwald N.J."/>
            <person name="Huang W."/>
            <person name="Ivors K.L."/>
            <person name="Jones R.W."/>
            <person name="Kamoun S."/>
            <person name="Krampis K."/>
            <person name="Lamour K.H."/>
            <person name="Lee M.K."/>
            <person name="McDonald W.H."/>
            <person name="Medina M."/>
            <person name="Meijer H.J."/>
            <person name="Nordberg E.K."/>
            <person name="Maclean D.J."/>
            <person name="Ospina-Giraldo M.D."/>
            <person name="Morris P.F."/>
            <person name="Phuntumart V."/>
            <person name="Putnam N.H."/>
            <person name="Rash S."/>
            <person name="Rose J.K."/>
            <person name="Sakihama Y."/>
            <person name="Salamov A.A."/>
            <person name="Savidor A."/>
            <person name="Scheuring C.F."/>
            <person name="Smith B.M."/>
            <person name="Sobral B.W."/>
            <person name="Terry A."/>
            <person name="Torto-Alalibo T.A."/>
            <person name="Win J."/>
            <person name="Xu Z."/>
            <person name="Zhang H."/>
            <person name="Grigoriev I.V."/>
            <person name="Rokhsar D.S."/>
            <person name="Boore J.L."/>
        </authorList>
    </citation>
    <scope>NUCLEOTIDE SEQUENCE [LARGE SCALE GENOMIC DNA]</scope>
    <source>
        <strain evidence="2 3">P6497</strain>
    </source>
</reference>
<dbReference type="InParanoid" id="G4YHU0"/>
<dbReference type="EMBL" id="JH159151">
    <property type="protein sequence ID" value="EGZ29667.1"/>
    <property type="molecule type" value="Genomic_DNA"/>
</dbReference>
<feature type="compositionally biased region" description="Basic and acidic residues" evidence="1">
    <location>
        <begin position="219"/>
        <end position="229"/>
    </location>
</feature>
<accession>G4YHU0</accession>
<dbReference type="AlphaFoldDB" id="G4YHU0"/>
<gene>
    <name evidence="2" type="ORF">PHYSODRAFT_323160</name>
</gene>
<dbReference type="KEGG" id="psoj:PHYSODRAFT_323160"/>
<evidence type="ECO:0000313" key="2">
    <source>
        <dbReference type="EMBL" id="EGZ29667.1"/>
    </source>
</evidence>
<name>G4YHU0_PHYSP</name>
<feature type="compositionally biased region" description="Basic and acidic residues" evidence="1">
    <location>
        <begin position="33"/>
        <end position="58"/>
    </location>
</feature>
<organism evidence="2 3">
    <name type="scientific">Phytophthora sojae (strain P6497)</name>
    <name type="common">Soybean stem and root rot agent</name>
    <name type="synonym">Phytophthora megasperma f. sp. glycines</name>
    <dbReference type="NCBI Taxonomy" id="1094619"/>
    <lineage>
        <taxon>Eukaryota</taxon>
        <taxon>Sar</taxon>
        <taxon>Stramenopiles</taxon>
        <taxon>Oomycota</taxon>
        <taxon>Peronosporomycetes</taxon>
        <taxon>Peronosporales</taxon>
        <taxon>Peronosporaceae</taxon>
        <taxon>Phytophthora</taxon>
    </lineage>
</organism>
<dbReference type="Proteomes" id="UP000002640">
    <property type="component" value="Unassembled WGS sequence"/>
</dbReference>
<proteinExistence type="predicted"/>
<keyword evidence="3" id="KW-1185">Reference proteome</keyword>
<evidence type="ECO:0000256" key="1">
    <source>
        <dbReference type="SAM" id="MobiDB-lite"/>
    </source>
</evidence>
<protein>
    <submittedName>
        <fullName evidence="2">Uncharacterized protein</fullName>
    </submittedName>
</protein>
<feature type="region of interest" description="Disordered" evidence="1">
    <location>
        <begin position="208"/>
        <end position="239"/>
    </location>
</feature>
<evidence type="ECO:0000313" key="3">
    <source>
        <dbReference type="Proteomes" id="UP000002640"/>
    </source>
</evidence>
<sequence length="239" mass="26698">MRCRHEVTCDNARRHSSPRKKRSEPGENGGPVGDERNEAADEATHAAHPEKLNGERYRCGAPKNVGEEDGVRNGNAGWTRLDGVNTSDAWQDWTGSGTGTRTETGTGTGWKRALEAQVLPSIITSMVPQYCFIERYRGVALRAEKTTTDEYDDEEVAEEEERLEKVLSNKQLVSTTATKERWQFALWFIQGKGPRYVVENVLKINRLGSTGKGTPPSEAVHDERAHMLRTEALSEDARE</sequence>
<feature type="region of interest" description="Disordered" evidence="1">
    <location>
        <begin position="1"/>
        <end position="107"/>
    </location>
</feature>